<name>A0A6J5PB15_9CAUD</name>
<reference evidence="1" key="1">
    <citation type="submission" date="2020-04" db="EMBL/GenBank/DDBJ databases">
        <authorList>
            <person name="Chiriac C."/>
            <person name="Salcher M."/>
            <person name="Ghai R."/>
            <person name="Kavagutti S V."/>
        </authorList>
    </citation>
    <scope>NUCLEOTIDE SEQUENCE</scope>
</reference>
<organism evidence="1">
    <name type="scientific">uncultured Caudovirales phage</name>
    <dbReference type="NCBI Taxonomy" id="2100421"/>
    <lineage>
        <taxon>Viruses</taxon>
        <taxon>Duplodnaviria</taxon>
        <taxon>Heunggongvirae</taxon>
        <taxon>Uroviricota</taxon>
        <taxon>Caudoviricetes</taxon>
        <taxon>Peduoviridae</taxon>
        <taxon>Maltschvirus</taxon>
        <taxon>Maltschvirus maltsch</taxon>
    </lineage>
</organism>
<dbReference type="EMBL" id="LR796806">
    <property type="protein sequence ID" value="CAB4167076.1"/>
    <property type="molecule type" value="Genomic_DNA"/>
</dbReference>
<proteinExistence type="predicted"/>
<evidence type="ECO:0000313" key="1">
    <source>
        <dbReference type="EMBL" id="CAB4167076.1"/>
    </source>
</evidence>
<gene>
    <name evidence="1" type="ORF">UFOVP858_5</name>
</gene>
<sequence length="59" mass="7042">MPREISNSPGARALRLAGYVKCPAWWLTQEQFELLQYMARQNLPDINRIKQEAEDRHDW</sequence>
<accession>A0A6J5PB15</accession>
<protein>
    <submittedName>
        <fullName evidence="1">Uncharacterized protein</fullName>
    </submittedName>
</protein>